<dbReference type="Gene3D" id="2.30.110.10">
    <property type="entry name" value="Electron Transport, Fmn-binding Protein, Chain A"/>
    <property type="match status" value="1"/>
</dbReference>
<keyword evidence="3" id="KW-1185">Reference proteome</keyword>
<dbReference type="SUPFAM" id="SSF50475">
    <property type="entry name" value="FMN-binding split barrel"/>
    <property type="match status" value="1"/>
</dbReference>
<protein>
    <submittedName>
        <fullName evidence="2">Flavin reductase</fullName>
    </submittedName>
</protein>
<accession>A0A6P0UE36</accession>
<dbReference type="GO" id="GO:0016646">
    <property type="term" value="F:oxidoreductase activity, acting on the CH-NH group of donors, NAD or NADP as acceptor"/>
    <property type="evidence" value="ECO:0007669"/>
    <property type="project" value="UniProtKB-ARBA"/>
</dbReference>
<evidence type="ECO:0000259" key="1">
    <source>
        <dbReference type="Pfam" id="PF01613"/>
    </source>
</evidence>
<dbReference type="GO" id="GO:0010181">
    <property type="term" value="F:FMN binding"/>
    <property type="evidence" value="ECO:0007669"/>
    <property type="project" value="InterPro"/>
</dbReference>
<evidence type="ECO:0000313" key="2">
    <source>
        <dbReference type="EMBL" id="NER10882.1"/>
    </source>
</evidence>
<feature type="domain" description="Flavin reductase like" evidence="1">
    <location>
        <begin position="26"/>
        <end position="159"/>
    </location>
</feature>
<organism evidence="2 3">
    <name type="scientific">Muriicola jejuensis</name>
    <dbReference type="NCBI Taxonomy" id="504488"/>
    <lineage>
        <taxon>Bacteria</taxon>
        <taxon>Pseudomonadati</taxon>
        <taxon>Bacteroidota</taxon>
        <taxon>Flavobacteriia</taxon>
        <taxon>Flavobacteriales</taxon>
        <taxon>Flavobacteriaceae</taxon>
        <taxon>Muriicola</taxon>
    </lineage>
</organism>
<dbReference type="EMBL" id="JAABOP010000002">
    <property type="protein sequence ID" value="NER10882.1"/>
    <property type="molecule type" value="Genomic_DNA"/>
</dbReference>
<proteinExistence type="predicted"/>
<dbReference type="InterPro" id="IPR002563">
    <property type="entry name" value="Flavin_Rdtase-like_dom"/>
</dbReference>
<comment type="caution">
    <text evidence="2">The sequence shown here is derived from an EMBL/GenBank/DDBJ whole genome shotgun (WGS) entry which is preliminary data.</text>
</comment>
<dbReference type="Proteomes" id="UP000468443">
    <property type="component" value="Unassembled WGS sequence"/>
</dbReference>
<sequence length="203" mass="23259">MDTLNDRHIQSLDLSETLWDRVFTVAPLVIIGTEEGESYDMAPKHMVTPLGFGNYFGFVCTPRHSTFRNIQQTREFTASFPKPDQIVQTSLSATPRSDCYHKAEDILQSLSVLQAKTMRAPVIAGAYLYLECDLFKIIDGFDDYSLITGTIRAAYVDKDYLKVSEWDEREQLMKNPLLAYIAQGRFAKISETYNFPFPKNFKK</sequence>
<dbReference type="Pfam" id="PF01613">
    <property type="entry name" value="Flavin_Reduct"/>
    <property type="match status" value="1"/>
</dbReference>
<name>A0A6P0UE36_9FLAO</name>
<dbReference type="InterPro" id="IPR012349">
    <property type="entry name" value="Split_barrel_FMN-bd"/>
</dbReference>
<dbReference type="AlphaFoldDB" id="A0A6P0UE36"/>
<gene>
    <name evidence="2" type="ORF">GWK09_10175</name>
</gene>
<reference evidence="2 3" key="1">
    <citation type="submission" date="2020-01" db="EMBL/GenBank/DDBJ databases">
        <title>Muriicola jejuensis KCTC 22299.</title>
        <authorList>
            <person name="Wang G."/>
        </authorList>
    </citation>
    <scope>NUCLEOTIDE SEQUENCE [LARGE SCALE GENOMIC DNA]</scope>
    <source>
        <strain evidence="2 3">KCTC 22299</strain>
    </source>
</reference>
<dbReference type="RefSeq" id="WP_163693284.1">
    <property type="nucleotide sequence ID" value="NZ_FXTW01000002.1"/>
</dbReference>
<evidence type="ECO:0000313" key="3">
    <source>
        <dbReference type="Proteomes" id="UP000468443"/>
    </source>
</evidence>